<evidence type="ECO:0000313" key="4">
    <source>
        <dbReference type="EMBL" id="TYZ22322.1"/>
    </source>
</evidence>
<evidence type="ECO:0000256" key="2">
    <source>
        <dbReference type="SAM" id="Phobius"/>
    </source>
</evidence>
<dbReference type="Proteomes" id="UP000323646">
    <property type="component" value="Unassembled WGS sequence"/>
</dbReference>
<accession>A0A5D6W4F0</accession>
<sequence length="205" mass="22495">MTIILAVFLSLAGNRWIDKLYAASPDILSFPQDIAKRSFIRRRGLAFLLGVLFSLTALRHLGMIPIQLYFLFAFEYLLLLYTFTDFEQQVIFDNMLLPFALFGGIYTTVMGMPVFDHALAAAAGGLSFLLLSVLTRGGIGGGDIKLIAALGLWLGTEALLTIVITGLILGGIAALLLLVTGKKKRNEYFAYGPYFTIVTILLTVY</sequence>
<dbReference type="InterPro" id="IPR050882">
    <property type="entry name" value="Prepilin_peptidase/N-MTase"/>
</dbReference>
<keyword evidence="2" id="KW-0812">Transmembrane</keyword>
<dbReference type="GO" id="GO:0006465">
    <property type="term" value="P:signal peptide processing"/>
    <property type="evidence" value="ECO:0007669"/>
    <property type="project" value="TreeGrafter"/>
</dbReference>
<gene>
    <name evidence="4" type="ORF">FZ040_08565</name>
</gene>
<dbReference type="GO" id="GO:0004190">
    <property type="term" value="F:aspartic-type endopeptidase activity"/>
    <property type="evidence" value="ECO:0007669"/>
    <property type="project" value="InterPro"/>
</dbReference>
<feature type="transmembrane region" description="Helical" evidence="2">
    <location>
        <begin position="65"/>
        <end position="83"/>
    </location>
</feature>
<dbReference type="Gene3D" id="1.20.120.1220">
    <property type="match status" value="1"/>
</dbReference>
<name>A0A5D6W4F0_9FIRM</name>
<feature type="transmembrane region" description="Helical" evidence="2">
    <location>
        <begin position="39"/>
        <end position="58"/>
    </location>
</feature>
<evidence type="ECO:0000313" key="5">
    <source>
        <dbReference type="Proteomes" id="UP000323646"/>
    </source>
</evidence>
<dbReference type="OrthoDB" id="9789291at2"/>
<dbReference type="AlphaFoldDB" id="A0A5D6W4F0"/>
<keyword evidence="2" id="KW-1133">Transmembrane helix</keyword>
<dbReference type="EMBL" id="VTOY01000006">
    <property type="protein sequence ID" value="TYZ22322.1"/>
    <property type="molecule type" value="Genomic_DNA"/>
</dbReference>
<dbReference type="PANTHER" id="PTHR30487">
    <property type="entry name" value="TYPE 4 PREPILIN-LIKE PROTEINS LEADER PEPTIDE-PROCESSING ENZYME"/>
    <property type="match status" value="1"/>
</dbReference>
<reference evidence="4 5" key="1">
    <citation type="submission" date="2019-08" db="EMBL/GenBank/DDBJ databases">
        <title>Selenomonas sp. mPRGC5 and Selenomonas sp. mPRGC8 isolated from ruminal fluid of dairy goat (Capra hircus).</title>
        <authorList>
            <person name="Poothong S."/>
            <person name="Nuengjamnong C."/>
            <person name="Tanasupawat S."/>
        </authorList>
    </citation>
    <scope>NUCLEOTIDE SEQUENCE [LARGE SCALE GENOMIC DNA]</scope>
    <source>
        <strain evidence="5">mPRGC5</strain>
    </source>
</reference>
<comment type="similarity">
    <text evidence="1">Belongs to the peptidase A24 family.</text>
</comment>
<dbReference type="GO" id="GO:0005886">
    <property type="term" value="C:plasma membrane"/>
    <property type="evidence" value="ECO:0007669"/>
    <property type="project" value="TreeGrafter"/>
</dbReference>
<organism evidence="4 5">
    <name type="scientific">Selenomonas ruminis</name>
    <dbReference type="NCBI Taxonomy" id="2593411"/>
    <lineage>
        <taxon>Bacteria</taxon>
        <taxon>Bacillati</taxon>
        <taxon>Bacillota</taxon>
        <taxon>Negativicutes</taxon>
        <taxon>Selenomonadales</taxon>
        <taxon>Selenomonadaceae</taxon>
        <taxon>Selenomonas</taxon>
    </lineage>
</organism>
<evidence type="ECO:0000259" key="3">
    <source>
        <dbReference type="Pfam" id="PF01478"/>
    </source>
</evidence>
<dbReference type="InterPro" id="IPR000045">
    <property type="entry name" value="Prepilin_IV_endopep_pep"/>
</dbReference>
<comment type="caution">
    <text evidence="4">The sequence shown here is derived from an EMBL/GenBank/DDBJ whole genome shotgun (WGS) entry which is preliminary data.</text>
</comment>
<keyword evidence="2" id="KW-0472">Membrane</keyword>
<feature type="transmembrane region" description="Helical" evidence="2">
    <location>
        <begin position="159"/>
        <end position="181"/>
    </location>
</feature>
<feature type="transmembrane region" description="Helical" evidence="2">
    <location>
        <begin position="95"/>
        <end position="112"/>
    </location>
</feature>
<protein>
    <submittedName>
        <fullName evidence="4">Prepilin peptidase</fullName>
    </submittedName>
</protein>
<keyword evidence="5" id="KW-1185">Reference proteome</keyword>
<dbReference type="PANTHER" id="PTHR30487:SF0">
    <property type="entry name" value="PREPILIN LEADER PEPTIDASE_N-METHYLTRANSFERASE-RELATED"/>
    <property type="match status" value="1"/>
</dbReference>
<feature type="transmembrane region" description="Helical" evidence="2">
    <location>
        <begin position="188"/>
        <end position="204"/>
    </location>
</feature>
<feature type="domain" description="Prepilin type IV endopeptidase peptidase" evidence="3">
    <location>
        <begin position="76"/>
        <end position="174"/>
    </location>
</feature>
<dbReference type="Pfam" id="PF01478">
    <property type="entry name" value="Peptidase_A24"/>
    <property type="match status" value="1"/>
</dbReference>
<evidence type="ECO:0000256" key="1">
    <source>
        <dbReference type="ARBA" id="ARBA00005801"/>
    </source>
</evidence>
<proteinExistence type="inferred from homology"/>